<dbReference type="EMBL" id="BGPR01034428">
    <property type="protein sequence ID" value="GBO08809.1"/>
    <property type="molecule type" value="Genomic_DNA"/>
</dbReference>
<dbReference type="AlphaFoldDB" id="A0A4Y2U724"/>
<accession>A0A4Y2U724</accession>
<reference evidence="1 2" key="1">
    <citation type="journal article" date="2019" name="Sci. Rep.">
        <title>Orb-weaving spider Araneus ventricosus genome elucidates the spidroin gene catalogue.</title>
        <authorList>
            <person name="Kono N."/>
            <person name="Nakamura H."/>
            <person name="Ohtoshi R."/>
            <person name="Moran D.A.P."/>
            <person name="Shinohara A."/>
            <person name="Yoshida Y."/>
            <person name="Fujiwara M."/>
            <person name="Mori M."/>
            <person name="Tomita M."/>
            <person name="Arakawa K."/>
        </authorList>
    </citation>
    <scope>NUCLEOTIDE SEQUENCE [LARGE SCALE GENOMIC DNA]</scope>
</reference>
<protein>
    <submittedName>
        <fullName evidence="1">Uncharacterized protein</fullName>
    </submittedName>
</protein>
<name>A0A4Y2U724_ARAVE</name>
<comment type="caution">
    <text evidence="1">The sequence shown here is derived from an EMBL/GenBank/DDBJ whole genome shotgun (WGS) entry which is preliminary data.</text>
</comment>
<keyword evidence="2" id="KW-1185">Reference proteome</keyword>
<dbReference type="Proteomes" id="UP000499080">
    <property type="component" value="Unassembled WGS sequence"/>
</dbReference>
<evidence type="ECO:0000313" key="1">
    <source>
        <dbReference type="EMBL" id="GBO08809.1"/>
    </source>
</evidence>
<proteinExistence type="predicted"/>
<evidence type="ECO:0000313" key="2">
    <source>
        <dbReference type="Proteomes" id="UP000499080"/>
    </source>
</evidence>
<organism evidence="1 2">
    <name type="scientific">Araneus ventricosus</name>
    <name type="common">Orbweaver spider</name>
    <name type="synonym">Epeira ventricosa</name>
    <dbReference type="NCBI Taxonomy" id="182803"/>
    <lineage>
        <taxon>Eukaryota</taxon>
        <taxon>Metazoa</taxon>
        <taxon>Ecdysozoa</taxon>
        <taxon>Arthropoda</taxon>
        <taxon>Chelicerata</taxon>
        <taxon>Arachnida</taxon>
        <taxon>Araneae</taxon>
        <taxon>Araneomorphae</taxon>
        <taxon>Entelegynae</taxon>
        <taxon>Araneoidea</taxon>
        <taxon>Araneidae</taxon>
        <taxon>Araneus</taxon>
    </lineage>
</organism>
<gene>
    <name evidence="1" type="ORF">AVEN_48769_1</name>
</gene>
<sequence length="128" mass="14090">MHSVIDCCHSNQPNLSILFCSSRRYLSATKRGRSYRQDAVLPCKSNLLSLSPPPSHQKHLSFTLERGVGSVQGVRIRPGSPNPYGETKSVRGVRVLLLALIRGRAGSPSTERRTDAFLSVGLEYCCSF</sequence>